<dbReference type="Gene3D" id="3.40.50.300">
    <property type="entry name" value="P-loop containing nucleotide triphosphate hydrolases"/>
    <property type="match status" value="1"/>
</dbReference>
<comment type="caution">
    <text evidence="1">The sequence shown here is derived from an EMBL/GenBank/DDBJ whole genome shotgun (WGS) entry which is preliminary data.</text>
</comment>
<reference evidence="1" key="1">
    <citation type="submission" date="2021-02" db="EMBL/GenBank/DDBJ databases">
        <authorList>
            <person name="Nowell W R."/>
        </authorList>
    </citation>
    <scope>NUCLEOTIDE SEQUENCE</scope>
</reference>
<proteinExistence type="predicted"/>
<sequence length="563" mass="65298">MATPAARMYRGGKLQRLNNDNFCKPYRCRLPCLKIVIDPKSRLRRCYVGQSQELITLSHEEKVVLLVGETGTGKTTLINSLVNYYYGVAWADEFRLILIAKEDEADESIVRSQSESQTHWITAYTLHWQPNCPVDYTLTLIDTPGYNDPQGVQTDNLTTENLGKFFNLNCIEYGIDRIDGIAFVVLNSQTRLTTTQRYVFHAVLSIFGKDIKENIFLMATHADTDKPGILEAAKAAGIPHQECFLFNNSNVCCRNEKKKSQGKNEDDDDDDEVTNGQYVWKKNMKQMINFFRMLHNIRPQSLTLTKEVLHKRQYLYQMLESRRENISSALDHLVNLDKENKFLTIHGSTSNPDKIVAEDYIKFCKYQHITLSNSERATNCKTYHRTCHYPCDRKTEDLWNCHAMDYHYYETLFVYLNISSPRNTQCNICPQKCAASSHTSETFRYKLAIEKRSLDLKSIQEYHELEGATLSPEKLSLCVEKEFNQARVKLYCQLKEANSIILRLDEIALRPQSLETQECTFLQNMIDEEAETGSNGWANRVEHLKYLMQHHKFLQEIKKRFAS</sequence>
<protein>
    <recommendedName>
        <fullName evidence="3">AAA+ ATPase domain-containing protein</fullName>
    </recommendedName>
</protein>
<dbReference type="InterPro" id="IPR025662">
    <property type="entry name" value="Sigma_54_int_dom_ATP-bd_1"/>
</dbReference>
<dbReference type="PANTHER" id="PTHR32046">
    <property type="entry name" value="G DOMAIN-CONTAINING PROTEIN"/>
    <property type="match status" value="1"/>
</dbReference>
<dbReference type="PANTHER" id="PTHR32046:SF14">
    <property type="match status" value="1"/>
</dbReference>
<organism evidence="1 2">
    <name type="scientific">Rotaria socialis</name>
    <dbReference type="NCBI Taxonomy" id="392032"/>
    <lineage>
        <taxon>Eukaryota</taxon>
        <taxon>Metazoa</taxon>
        <taxon>Spiralia</taxon>
        <taxon>Gnathifera</taxon>
        <taxon>Rotifera</taxon>
        <taxon>Eurotatoria</taxon>
        <taxon>Bdelloidea</taxon>
        <taxon>Philodinida</taxon>
        <taxon>Philodinidae</taxon>
        <taxon>Rotaria</taxon>
    </lineage>
</organism>
<dbReference type="PROSITE" id="PS00675">
    <property type="entry name" value="SIGMA54_INTERACT_1"/>
    <property type="match status" value="1"/>
</dbReference>
<dbReference type="Proteomes" id="UP000663872">
    <property type="component" value="Unassembled WGS sequence"/>
</dbReference>
<accession>A0A818XA33</accession>
<dbReference type="CDD" id="cd00882">
    <property type="entry name" value="Ras_like_GTPase"/>
    <property type="match status" value="1"/>
</dbReference>
<evidence type="ECO:0000313" key="1">
    <source>
        <dbReference type="EMBL" id="CAF3737541.1"/>
    </source>
</evidence>
<gene>
    <name evidence="1" type="ORF">GRG538_LOCUS30640</name>
</gene>
<dbReference type="EMBL" id="CAJNYT010005387">
    <property type="protein sequence ID" value="CAF3737541.1"/>
    <property type="molecule type" value="Genomic_DNA"/>
</dbReference>
<name>A0A818XA33_9BILA</name>
<dbReference type="AlphaFoldDB" id="A0A818XA33"/>
<evidence type="ECO:0008006" key="3">
    <source>
        <dbReference type="Google" id="ProtNLM"/>
    </source>
</evidence>
<dbReference type="SUPFAM" id="SSF52540">
    <property type="entry name" value="P-loop containing nucleoside triphosphate hydrolases"/>
    <property type="match status" value="2"/>
</dbReference>
<dbReference type="InterPro" id="IPR027417">
    <property type="entry name" value="P-loop_NTPase"/>
</dbReference>
<evidence type="ECO:0000313" key="2">
    <source>
        <dbReference type="Proteomes" id="UP000663872"/>
    </source>
</evidence>